<evidence type="ECO:0000313" key="3">
    <source>
        <dbReference type="Proteomes" id="UP000046393"/>
    </source>
</evidence>
<evidence type="ECO:0000313" key="4">
    <source>
        <dbReference type="WBParaSite" id="SMUV_0000721001-mRNA-1"/>
    </source>
</evidence>
<dbReference type="Proteomes" id="UP000046393">
    <property type="component" value="Unplaced"/>
</dbReference>
<feature type="chain" id="PRO_5005893380" evidence="1">
    <location>
        <begin position="22"/>
        <end position="270"/>
    </location>
</feature>
<organism evidence="3 4">
    <name type="scientific">Syphacia muris</name>
    <dbReference type="NCBI Taxonomy" id="451379"/>
    <lineage>
        <taxon>Eukaryota</taxon>
        <taxon>Metazoa</taxon>
        <taxon>Ecdysozoa</taxon>
        <taxon>Nematoda</taxon>
        <taxon>Chromadorea</taxon>
        <taxon>Rhabditida</taxon>
        <taxon>Spirurina</taxon>
        <taxon>Oxyuridomorpha</taxon>
        <taxon>Oxyuroidea</taxon>
        <taxon>Oxyuridae</taxon>
        <taxon>Syphacia</taxon>
    </lineage>
</organism>
<dbReference type="InterPro" id="IPR007284">
    <property type="entry name" value="Ground-like_dom"/>
</dbReference>
<accession>A0A0N5AR74</accession>
<keyword evidence="1" id="KW-0732">Signal</keyword>
<dbReference type="WBParaSite" id="SMUV_0000721001-mRNA-1">
    <property type="protein sequence ID" value="SMUV_0000721001-mRNA-1"/>
    <property type="gene ID" value="SMUV_0000721001"/>
</dbReference>
<feature type="signal peptide" evidence="1">
    <location>
        <begin position="1"/>
        <end position="21"/>
    </location>
</feature>
<evidence type="ECO:0000259" key="2">
    <source>
        <dbReference type="Pfam" id="PF04155"/>
    </source>
</evidence>
<proteinExistence type="predicted"/>
<keyword evidence="3" id="KW-1185">Reference proteome</keyword>
<dbReference type="STRING" id="451379.A0A0N5AR74"/>
<sequence length="270" mass="30399">MNDLWLFGVVVIIYCNSATWAIACCCGDDCETEPCPATATLTPACPPPLPYPVTPSPEQSEILNALYKPAEPSQTYECLESECPPPESCEPCPECPLPPSPEPCPECPLPPPPPPCVSLPCQDPVVPPCSVRFLRISFTRNFNTPRLTFASNDCCHGCPDGCYVNYRRRFRNRARFHKKVRKSKRYSRHIREITVDDDPTCNNYALRRLMISNMNDDVTKIKRVIQKLAENEFGQNFNVICSTGSFAYIVHSNIYCQASINDIHCYAFSF</sequence>
<dbReference type="AlphaFoldDB" id="A0A0N5AR74"/>
<evidence type="ECO:0000256" key="1">
    <source>
        <dbReference type="SAM" id="SignalP"/>
    </source>
</evidence>
<protein>
    <submittedName>
        <fullName evidence="4">Ground-like domain-containing protein</fullName>
    </submittedName>
</protein>
<name>A0A0N5AR74_9BILA</name>
<dbReference type="Pfam" id="PF04155">
    <property type="entry name" value="Ground-like"/>
    <property type="match status" value="1"/>
</dbReference>
<reference evidence="4" key="1">
    <citation type="submission" date="2017-02" db="UniProtKB">
        <authorList>
            <consortium name="WormBaseParasite"/>
        </authorList>
    </citation>
    <scope>IDENTIFICATION</scope>
</reference>
<feature type="domain" description="Ground-like" evidence="2">
    <location>
        <begin position="198"/>
        <end position="268"/>
    </location>
</feature>